<organism evidence="2 3">
    <name type="scientific">Plasmodium ovale curtisi</name>
    <dbReference type="NCBI Taxonomy" id="864141"/>
    <lineage>
        <taxon>Eukaryota</taxon>
        <taxon>Sar</taxon>
        <taxon>Alveolata</taxon>
        <taxon>Apicomplexa</taxon>
        <taxon>Aconoidasida</taxon>
        <taxon>Haemosporida</taxon>
        <taxon>Plasmodiidae</taxon>
        <taxon>Plasmodium</taxon>
        <taxon>Plasmodium (Plasmodium)</taxon>
    </lineage>
</organism>
<reference evidence="3" key="1">
    <citation type="submission" date="2016-05" db="EMBL/GenBank/DDBJ databases">
        <authorList>
            <person name="Naeem Raeece"/>
        </authorList>
    </citation>
    <scope>NUCLEOTIDE SEQUENCE [LARGE SCALE GENOMIC DNA]</scope>
</reference>
<protein>
    <submittedName>
        <fullName evidence="2">PIR Superfamily Protein</fullName>
    </submittedName>
</protein>
<keyword evidence="1" id="KW-1133">Transmembrane helix</keyword>
<dbReference type="Proteomes" id="UP000078546">
    <property type="component" value="Unassembled WGS sequence"/>
</dbReference>
<dbReference type="EMBL" id="FLQV01003698">
    <property type="protein sequence ID" value="SBT02723.1"/>
    <property type="molecule type" value="Genomic_DNA"/>
</dbReference>
<proteinExistence type="predicted"/>
<dbReference type="InterPro" id="IPR008780">
    <property type="entry name" value="Plasmodium_Vir"/>
</dbReference>
<dbReference type="AlphaFoldDB" id="A0A1A8XC01"/>
<keyword evidence="1" id="KW-0812">Transmembrane</keyword>
<name>A0A1A8XC01_PLAOA</name>
<dbReference type="Pfam" id="PF05795">
    <property type="entry name" value="Plasmodium_Vir"/>
    <property type="match status" value="1"/>
</dbReference>
<feature type="transmembrane region" description="Helical" evidence="1">
    <location>
        <begin position="273"/>
        <end position="293"/>
    </location>
</feature>
<gene>
    <name evidence="2" type="ORF">POVCU1_080060</name>
</gene>
<keyword evidence="1" id="KW-0472">Membrane</keyword>
<sequence length="347" mass="40169">MEASGQNERYDSFDEYSSNKDIYERIRSKIGEDYDSFPSSVLDEKKENINFIKSDCLKLRRYLINFNTKENCIERNCCQYMNHLLNTMIRDYYSSDSSIFNIYKTYINHHSNNNIKSLCASEIYYMDQNKYQKTKNLYTAYNLYKIFMSDKYGTRCSKANSCAKAYNNIKTRYPELNDTKFCKALIDFKNVFETNEHISTGKCHSKIENSLSYPDSCNNLLEESNKITSSSGHEVRGLKAQVESGGQPHLPKGDKIEEIPDDNTISSGSLGSALPITLFSSGISVLLILLSLYKFTSFGQWLRLQAQRFNGISEQFDGEQYEIQQHNSEFEERNTEYDGYNITYSSL</sequence>
<evidence type="ECO:0000313" key="2">
    <source>
        <dbReference type="EMBL" id="SBT02723.1"/>
    </source>
</evidence>
<accession>A0A1A8XC01</accession>
<evidence type="ECO:0000313" key="3">
    <source>
        <dbReference type="Proteomes" id="UP000078546"/>
    </source>
</evidence>
<evidence type="ECO:0000256" key="1">
    <source>
        <dbReference type="SAM" id="Phobius"/>
    </source>
</evidence>